<dbReference type="RefSeq" id="WP_155600097.1">
    <property type="nucleotide sequence ID" value="NZ_RCNR01000021.1"/>
</dbReference>
<comment type="caution">
    <text evidence="16">The sequence shown here is derived from an EMBL/GenBank/DDBJ whole genome shotgun (WGS) entry which is preliminary data.</text>
</comment>
<dbReference type="EC" id="2.7.13.3" evidence="2"/>
<evidence type="ECO:0000256" key="12">
    <source>
        <dbReference type="SAM" id="Phobius"/>
    </source>
</evidence>
<dbReference type="Pfam" id="PF00512">
    <property type="entry name" value="HisKA"/>
    <property type="match status" value="1"/>
</dbReference>
<dbReference type="Proteomes" id="UP000540519">
    <property type="component" value="Unassembled WGS sequence"/>
</dbReference>
<dbReference type="GO" id="GO:0000155">
    <property type="term" value="F:phosphorelay sensor kinase activity"/>
    <property type="evidence" value="ECO:0007669"/>
    <property type="project" value="InterPro"/>
</dbReference>
<keyword evidence="6" id="KW-0418">Kinase</keyword>
<accession>A0A7X3D2K2</accession>
<feature type="transmembrane region" description="Helical" evidence="12">
    <location>
        <begin position="788"/>
        <end position="808"/>
    </location>
</feature>
<dbReference type="InterPro" id="IPR003661">
    <property type="entry name" value="HisK_dim/P_dom"/>
</dbReference>
<evidence type="ECO:0000256" key="10">
    <source>
        <dbReference type="ARBA" id="ARBA00023163"/>
    </source>
</evidence>
<dbReference type="Gene3D" id="2.60.40.10">
    <property type="entry name" value="Immunoglobulins"/>
    <property type="match status" value="1"/>
</dbReference>
<dbReference type="Pfam" id="PF12833">
    <property type="entry name" value="HTH_18"/>
    <property type="match status" value="1"/>
</dbReference>
<feature type="domain" description="HTH araC/xylS-type" evidence="13">
    <location>
        <begin position="1259"/>
        <end position="1358"/>
    </location>
</feature>
<dbReference type="InterPro" id="IPR036097">
    <property type="entry name" value="HisK_dim/P_sf"/>
</dbReference>
<dbReference type="EMBL" id="RCNR01000021">
    <property type="protein sequence ID" value="MUH36561.1"/>
    <property type="molecule type" value="Genomic_DNA"/>
</dbReference>
<protein>
    <recommendedName>
        <fullName evidence="2">histidine kinase</fullName>
        <ecNumber evidence="2">2.7.13.3</ecNumber>
    </recommendedName>
</protein>
<keyword evidence="12" id="KW-0472">Membrane</keyword>
<organism evidence="16 17">
    <name type="scientific">Zobellia amurskyensis</name>
    <dbReference type="NCBI Taxonomy" id="248905"/>
    <lineage>
        <taxon>Bacteria</taxon>
        <taxon>Pseudomonadati</taxon>
        <taxon>Bacteroidota</taxon>
        <taxon>Flavobacteriia</taxon>
        <taxon>Flavobacteriales</taxon>
        <taxon>Flavobacteriaceae</taxon>
        <taxon>Zobellia</taxon>
    </lineage>
</organism>
<dbReference type="PRINTS" id="PR00344">
    <property type="entry name" value="BCTRLSENSOR"/>
</dbReference>
<dbReference type="Pfam" id="PF07494">
    <property type="entry name" value="Reg_prop"/>
    <property type="match status" value="5"/>
</dbReference>
<evidence type="ECO:0000259" key="15">
    <source>
        <dbReference type="PROSITE" id="PS50110"/>
    </source>
</evidence>
<dbReference type="SMART" id="SM00448">
    <property type="entry name" value="REC"/>
    <property type="match status" value="1"/>
</dbReference>
<dbReference type="InterPro" id="IPR036890">
    <property type="entry name" value="HATPase_C_sf"/>
</dbReference>
<dbReference type="InterPro" id="IPR005467">
    <property type="entry name" value="His_kinase_dom"/>
</dbReference>
<proteinExistence type="predicted"/>
<evidence type="ECO:0000259" key="13">
    <source>
        <dbReference type="PROSITE" id="PS01124"/>
    </source>
</evidence>
<dbReference type="Gene3D" id="3.40.50.2300">
    <property type="match status" value="1"/>
</dbReference>
<dbReference type="InterPro" id="IPR004358">
    <property type="entry name" value="Sig_transdc_His_kin-like_C"/>
</dbReference>
<evidence type="ECO:0000256" key="5">
    <source>
        <dbReference type="ARBA" id="ARBA00022741"/>
    </source>
</evidence>
<gene>
    <name evidence="16" type="ORF">D9O36_11975</name>
</gene>
<dbReference type="Gene3D" id="1.10.10.60">
    <property type="entry name" value="Homeodomain-like"/>
    <property type="match status" value="1"/>
</dbReference>
<dbReference type="GO" id="GO:0043565">
    <property type="term" value="F:sequence-specific DNA binding"/>
    <property type="evidence" value="ECO:0007669"/>
    <property type="project" value="InterPro"/>
</dbReference>
<dbReference type="InterPro" id="IPR015943">
    <property type="entry name" value="WD40/YVTN_repeat-like_dom_sf"/>
</dbReference>
<evidence type="ECO:0000313" key="17">
    <source>
        <dbReference type="Proteomes" id="UP000540519"/>
    </source>
</evidence>
<dbReference type="PANTHER" id="PTHR43547">
    <property type="entry name" value="TWO-COMPONENT HISTIDINE KINASE"/>
    <property type="match status" value="1"/>
</dbReference>
<feature type="domain" description="Histidine kinase" evidence="14">
    <location>
        <begin position="845"/>
        <end position="1061"/>
    </location>
</feature>
<dbReference type="Gene3D" id="3.30.565.10">
    <property type="entry name" value="Histidine kinase-like ATPase, C-terminal domain"/>
    <property type="match status" value="1"/>
</dbReference>
<dbReference type="OrthoDB" id="1522078at2"/>
<dbReference type="InterPro" id="IPR011006">
    <property type="entry name" value="CheY-like_superfamily"/>
</dbReference>
<keyword evidence="17" id="KW-1185">Reference proteome</keyword>
<evidence type="ECO:0000256" key="6">
    <source>
        <dbReference type="ARBA" id="ARBA00022777"/>
    </source>
</evidence>
<dbReference type="SUPFAM" id="SSF52172">
    <property type="entry name" value="CheY-like"/>
    <property type="match status" value="1"/>
</dbReference>
<dbReference type="Pfam" id="PF07495">
    <property type="entry name" value="Y_Y_Y"/>
    <property type="match status" value="1"/>
</dbReference>
<dbReference type="CDD" id="cd17574">
    <property type="entry name" value="REC_OmpR"/>
    <property type="match status" value="1"/>
</dbReference>
<dbReference type="InterPro" id="IPR001789">
    <property type="entry name" value="Sig_transdc_resp-reg_receiver"/>
</dbReference>
<dbReference type="InterPro" id="IPR003594">
    <property type="entry name" value="HATPase_dom"/>
</dbReference>
<dbReference type="FunFam" id="2.60.40.10:FF:000791">
    <property type="entry name" value="Two-component system sensor histidine kinase/response regulator"/>
    <property type="match status" value="1"/>
</dbReference>
<name>A0A7X3D2K2_9FLAO</name>
<evidence type="ECO:0000256" key="11">
    <source>
        <dbReference type="PROSITE-ProRule" id="PRU00169"/>
    </source>
</evidence>
<evidence type="ECO:0000313" key="16">
    <source>
        <dbReference type="EMBL" id="MUH36561.1"/>
    </source>
</evidence>
<evidence type="ECO:0000256" key="1">
    <source>
        <dbReference type="ARBA" id="ARBA00000085"/>
    </source>
</evidence>
<dbReference type="Pfam" id="PF00072">
    <property type="entry name" value="Response_reg"/>
    <property type="match status" value="1"/>
</dbReference>
<evidence type="ECO:0000256" key="4">
    <source>
        <dbReference type="ARBA" id="ARBA00022679"/>
    </source>
</evidence>
<dbReference type="InterPro" id="IPR011123">
    <property type="entry name" value="Y_Y_Y"/>
</dbReference>
<evidence type="ECO:0000256" key="3">
    <source>
        <dbReference type="ARBA" id="ARBA00022553"/>
    </source>
</evidence>
<dbReference type="FunFam" id="3.30.565.10:FF:000037">
    <property type="entry name" value="Hybrid sensor histidine kinase/response regulator"/>
    <property type="match status" value="1"/>
</dbReference>
<dbReference type="CDD" id="cd00082">
    <property type="entry name" value="HisKA"/>
    <property type="match status" value="1"/>
</dbReference>
<dbReference type="Gene3D" id="2.130.10.10">
    <property type="entry name" value="YVTN repeat-like/Quinoprotein amine dehydrogenase"/>
    <property type="match status" value="2"/>
</dbReference>
<keyword evidence="9" id="KW-0805">Transcription regulation</keyword>
<dbReference type="CDD" id="cd00146">
    <property type="entry name" value="PKD"/>
    <property type="match status" value="1"/>
</dbReference>
<evidence type="ECO:0000256" key="2">
    <source>
        <dbReference type="ARBA" id="ARBA00012438"/>
    </source>
</evidence>
<dbReference type="GO" id="GO:0003700">
    <property type="term" value="F:DNA-binding transcription factor activity"/>
    <property type="evidence" value="ECO:0007669"/>
    <property type="project" value="InterPro"/>
</dbReference>
<dbReference type="PROSITE" id="PS50110">
    <property type="entry name" value="RESPONSE_REGULATORY"/>
    <property type="match status" value="1"/>
</dbReference>
<keyword evidence="12" id="KW-1133">Transmembrane helix</keyword>
<comment type="catalytic activity">
    <reaction evidence="1">
        <text>ATP + protein L-histidine = ADP + protein N-phospho-L-histidine.</text>
        <dbReference type="EC" id="2.7.13.3"/>
    </reaction>
</comment>
<keyword evidence="8" id="KW-0902">Two-component regulatory system</keyword>
<feature type="modified residue" description="4-aspartylphosphate" evidence="11">
    <location>
        <position position="1160"/>
    </location>
</feature>
<keyword evidence="12" id="KW-0812">Transmembrane</keyword>
<dbReference type="SUPFAM" id="SSF63829">
    <property type="entry name" value="Calcium-dependent phosphotriesterase"/>
    <property type="match status" value="4"/>
</dbReference>
<dbReference type="InterPro" id="IPR009057">
    <property type="entry name" value="Homeodomain-like_sf"/>
</dbReference>
<dbReference type="InterPro" id="IPR018060">
    <property type="entry name" value="HTH_AraC"/>
</dbReference>
<evidence type="ECO:0000256" key="8">
    <source>
        <dbReference type="ARBA" id="ARBA00023012"/>
    </source>
</evidence>
<feature type="domain" description="Response regulatory" evidence="15">
    <location>
        <begin position="1112"/>
        <end position="1227"/>
    </location>
</feature>
<dbReference type="SMART" id="SM00387">
    <property type="entry name" value="HATPase_c"/>
    <property type="match status" value="1"/>
</dbReference>
<keyword evidence="3 11" id="KW-0597">Phosphoprotein</keyword>
<dbReference type="SUPFAM" id="SSF55874">
    <property type="entry name" value="ATPase domain of HSP90 chaperone/DNA topoisomerase II/histidine kinase"/>
    <property type="match status" value="1"/>
</dbReference>
<keyword evidence="5" id="KW-0547">Nucleotide-binding</keyword>
<dbReference type="FunFam" id="1.10.287.130:FF:000045">
    <property type="entry name" value="Two-component system sensor histidine kinase/response regulator"/>
    <property type="match status" value="1"/>
</dbReference>
<reference evidence="16 17" key="1">
    <citation type="journal article" date="2019" name="Mar. Drugs">
        <title>Comparative Genomics and CAZyme Genome Repertoires of Marine Zobellia amurskyensis KMM 3526(T) and Zobellia laminariae KMM 3676(T).</title>
        <authorList>
            <person name="Chernysheva N."/>
            <person name="Bystritskaya E."/>
            <person name="Stenkova A."/>
            <person name="Golovkin I."/>
            <person name="Nedashkovskaya O."/>
            <person name="Isaeva M."/>
        </authorList>
    </citation>
    <scope>NUCLEOTIDE SEQUENCE [LARGE SCALE GENOMIC DNA]</scope>
    <source>
        <strain evidence="16 17">KMM 3526</strain>
    </source>
</reference>
<dbReference type="InterPro" id="IPR011110">
    <property type="entry name" value="Reg_prop"/>
</dbReference>
<dbReference type="PROSITE" id="PS01124">
    <property type="entry name" value="HTH_ARAC_FAMILY_2"/>
    <property type="match status" value="1"/>
</dbReference>
<dbReference type="SUPFAM" id="SSF46689">
    <property type="entry name" value="Homeodomain-like"/>
    <property type="match status" value="1"/>
</dbReference>
<dbReference type="InterPro" id="IPR013783">
    <property type="entry name" value="Ig-like_fold"/>
</dbReference>
<keyword evidence="10" id="KW-0804">Transcription</keyword>
<sequence length="1366" mass="155141">MKFNFALVVLFGFLVQLQAQSPHKATDELNFKNYTTEEGLSQRSVVAVAQDKQGYLWFGTRYGLNRFDGHEFKNYYYDATNKNSLSNSWIKVLFRDDSGILWVGTKNGLNTYNPQTDNFDRVQIPNQENRPFKGEVYDIISDGNKGVWVAADIGLMHIDSDSKEINNFNELYKPATLESNRVLSLLNLENDALWIATSKTVHLYNKKENKIQAYSYPEGQSPESTKNYHTVLFQDKSGSIWLGHDGGLAKLNKEKLKFIDFKIAKNSKPIESPVRTIYEDDEQNLWIGSYSGLYFLNKKTNEVTHHDNDPEDPESISQNSIYKIMEDSRGDIWIGTWAGGVNYLNRKSNIFKNYQIGSNGLNYPVVSSIVETKSENLWVGTEGGGLNYFNTSNNTFKHFVHDNADKSSISSNNIKAIVKDYKSNLWIATHNKGLSYALLEKQGPSFKDWVDKTHTFSNFSTNRATSLIEDMNNNLWVGTDNRGLNYYDTKTGKSFRIADPNNILGTFISAITQSPNEKILLVGGENGLGSISIDTKVIEPIKFKEGTHTPYDIQKVISIYPQSSTQLWIGTEGDGLYSYNLESKKSVRYGINNGLPDEVVYGILPDDQGYIWLSTNKGLSRLNISTDEIKNYSQSDGLVNNEFNYGAYLKTRKGDLIFGGVNGFTVFNPKEIERDSFIPPVLIENLKITNTTQKIVDHSSSKFKLAYNENDISIEYVALDYSRPKNNQYAYMLEGFDSKWQFVGNQTKATYTNLDPGSYTFLVKATNSDGVWNGKTASLDIHINPPYWLTWWAYIIYAILLVSAFLLIRRYTLIRIKERHDLRKERQEKTQIQELNQLKLQLFTNISHDFRTPLTLITAPLQRLIQEKKGDAQMQRQLTGMQRNARILLQLINQLLDFRKAENGKLKMAFSKNDVIPFIEETKASFNDLAHDMAIQFELDVPEPPLEVWFDRIEMKKVVLNILSNAFKFTPPNGKISIKITTENDAVNIKIKDSGRGINEKDIEFVFDRYFQLGQKNDLRSGTGVGLALAKDIVVLHQGQISVESEVGQGSCFTISLPLGKEHIQPEDLIYEEHITEADPLDYYDPSTLKSNWVKDEIDNETDFQSDDSKQTILIVEDNVEVRAFVKGIFNDEFNVLEANNGISGIHLAKNKTIDLIVSDVMMPEMDGIEMCETLKSDILTSHIPVILLTARTSSKIQKIGFETGADAYVTKPFEAELLKLQVQNLLATRKKLAKKFRTDLVLEPSELELVSTDEVFLKNAMDIVEKNMSSAELNASFLSENINMSQSVLYRKLKALTGNTISEFIRGVRLKRAGQLLLETELNINDVAYEVGFNDIKYFRSCFKKAYGKTPSAFKKQSNLNPKNA</sequence>
<dbReference type="Gene3D" id="1.10.287.130">
    <property type="match status" value="1"/>
</dbReference>
<dbReference type="SUPFAM" id="SSF47384">
    <property type="entry name" value="Homodimeric domain of signal transducing histidine kinase"/>
    <property type="match status" value="1"/>
</dbReference>
<evidence type="ECO:0000256" key="7">
    <source>
        <dbReference type="ARBA" id="ARBA00022840"/>
    </source>
</evidence>
<dbReference type="PANTHER" id="PTHR43547:SF2">
    <property type="entry name" value="HYBRID SIGNAL TRANSDUCTION HISTIDINE KINASE C"/>
    <property type="match status" value="1"/>
</dbReference>
<dbReference type="PROSITE" id="PS50109">
    <property type="entry name" value="HIS_KIN"/>
    <property type="match status" value="1"/>
</dbReference>
<keyword evidence="7" id="KW-0067">ATP-binding</keyword>
<evidence type="ECO:0000259" key="14">
    <source>
        <dbReference type="PROSITE" id="PS50109"/>
    </source>
</evidence>
<evidence type="ECO:0000256" key="9">
    <source>
        <dbReference type="ARBA" id="ARBA00023015"/>
    </source>
</evidence>
<dbReference type="SMART" id="SM00342">
    <property type="entry name" value="HTH_ARAC"/>
    <property type="match status" value="1"/>
</dbReference>
<dbReference type="SMART" id="SM00388">
    <property type="entry name" value="HisKA"/>
    <property type="match status" value="1"/>
</dbReference>
<keyword evidence="4" id="KW-0808">Transferase</keyword>
<dbReference type="GO" id="GO:0005524">
    <property type="term" value="F:ATP binding"/>
    <property type="evidence" value="ECO:0007669"/>
    <property type="project" value="UniProtKB-KW"/>
</dbReference>
<dbReference type="Pfam" id="PF02518">
    <property type="entry name" value="HATPase_c"/>
    <property type="match status" value="1"/>
</dbReference>